<evidence type="ECO:0000313" key="2">
    <source>
        <dbReference type="Proteomes" id="UP001143910"/>
    </source>
</evidence>
<proteinExistence type="predicted"/>
<organism evidence="1 2">
    <name type="scientific">Zarea fungicola</name>
    <dbReference type="NCBI Taxonomy" id="93591"/>
    <lineage>
        <taxon>Eukaryota</taxon>
        <taxon>Fungi</taxon>
        <taxon>Dikarya</taxon>
        <taxon>Ascomycota</taxon>
        <taxon>Pezizomycotina</taxon>
        <taxon>Sordariomycetes</taxon>
        <taxon>Hypocreomycetidae</taxon>
        <taxon>Hypocreales</taxon>
        <taxon>Cordycipitaceae</taxon>
        <taxon>Zarea</taxon>
    </lineage>
</organism>
<keyword evidence="2" id="KW-1185">Reference proteome</keyword>
<dbReference type="EMBL" id="JANJQO010000563">
    <property type="protein sequence ID" value="KAJ2976608.1"/>
    <property type="molecule type" value="Genomic_DNA"/>
</dbReference>
<dbReference type="Proteomes" id="UP001143910">
    <property type="component" value="Unassembled WGS sequence"/>
</dbReference>
<reference evidence="1" key="1">
    <citation type="submission" date="2022-08" db="EMBL/GenBank/DDBJ databases">
        <title>Genome Sequence of Lecanicillium fungicola.</title>
        <authorList>
            <person name="Buettner E."/>
        </authorList>
    </citation>
    <scope>NUCLEOTIDE SEQUENCE</scope>
    <source>
        <strain evidence="1">Babe33</strain>
    </source>
</reference>
<sequence length="239" mass="27373">MAPPVNYSGQVPDKRCRKSTRSVSTLTPSQLARKRANDRKAQRAIRARQKRLVEHLEGKRKRTEKVHQITIKFLKKEVDNINGNQSSEHTAKALLWCIRRLEEECAELYKSEETPTADVSRGQSAQPSPKPPLTAQSTGNTLQSQTLMAEYEGAVSSCTSDIPRHDNAFYKLKPTTPNYVNGEYYILHSQYTYAPEQSYIARNFYTVEYHEPTNFHDDNRQPWTQSRDISSLAPLSQIE</sequence>
<accession>A0ACC1NDX2</accession>
<evidence type="ECO:0000313" key="1">
    <source>
        <dbReference type="EMBL" id="KAJ2976608.1"/>
    </source>
</evidence>
<name>A0ACC1NDX2_9HYPO</name>
<protein>
    <submittedName>
        <fullName evidence="1">Uncharacterized protein</fullName>
    </submittedName>
</protein>
<comment type="caution">
    <text evidence="1">The sequence shown here is derived from an EMBL/GenBank/DDBJ whole genome shotgun (WGS) entry which is preliminary data.</text>
</comment>
<gene>
    <name evidence="1" type="ORF">NQ176_g4851</name>
</gene>